<organism evidence="2 3">
    <name type="scientific">Diversispora epigaea</name>
    <dbReference type="NCBI Taxonomy" id="1348612"/>
    <lineage>
        <taxon>Eukaryota</taxon>
        <taxon>Fungi</taxon>
        <taxon>Fungi incertae sedis</taxon>
        <taxon>Mucoromycota</taxon>
        <taxon>Glomeromycotina</taxon>
        <taxon>Glomeromycetes</taxon>
        <taxon>Diversisporales</taxon>
        <taxon>Diversisporaceae</taxon>
        <taxon>Diversispora</taxon>
    </lineage>
</organism>
<feature type="region of interest" description="Disordered" evidence="1">
    <location>
        <begin position="1"/>
        <end position="109"/>
    </location>
</feature>
<protein>
    <submittedName>
        <fullName evidence="2">Uncharacterized protein</fullName>
    </submittedName>
</protein>
<accession>A0A397HMK6</accession>
<name>A0A397HMK6_9GLOM</name>
<dbReference type="Proteomes" id="UP000266861">
    <property type="component" value="Unassembled WGS sequence"/>
</dbReference>
<feature type="compositionally biased region" description="Low complexity" evidence="1">
    <location>
        <begin position="98"/>
        <end position="109"/>
    </location>
</feature>
<evidence type="ECO:0000256" key="1">
    <source>
        <dbReference type="SAM" id="MobiDB-lite"/>
    </source>
</evidence>
<proteinExistence type="predicted"/>
<evidence type="ECO:0000313" key="3">
    <source>
        <dbReference type="Proteomes" id="UP000266861"/>
    </source>
</evidence>
<dbReference type="AlphaFoldDB" id="A0A397HMK6"/>
<gene>
    <name evidence="2" type="ORF">Glove_346g169</name>
</gene>
<evidence type="ECO:0000313" key="2">
    <source>
        <dbReference type="EMBL" id="RHZ61670.1"/>
    </source>
</evidence>
<feature type="compositionally biased region" description="Basic and acidic residues" evidence="1">
    <location>
        <begin position="56"/>
        <end position="83"/>
    </location>
</feature>
<feature type="compositionally biased region" description="Basic and acidic residues" evidence="1">
    <location>
        <begin position="1"/>
        <end position="12"/>
    </location>
</feature>
<feature type="compositionally biased region" description="Basic and acidic residues" evidence="1">
    <location>
        <begin position="21"/>
        <end position="30"/>
    </location>
</feature>
<comment type="caution">
    <text evidence="2">The sequence shown here is derived from an EMBL/GenBank/DDBJ whole genome shotgun (WGS) entry which is preliminary data.</text>
</comment>
<sequence length="131" mass="14371">MKLGFLKKESLRGKGYPGDIKSNDIIKEADGGDEDDNIDYNKDHGLIDSLMNNDDNSNKGDNDKSYQKEENKENEGKFKKSKESSNSVGGDDVGVGGSSSVINIGKSGSISDIGSVEWNIEKIKYNDFIRE</sequence>
<dbReference type="EMBL" id="PQFF01000316">
    <property type="protein sequence ID" value="RHZ61670.1"/>
    <property type="molecule type" value="Genomic_DNA"/>
</dbReference>
<reference evidence="2 3" key="1">
    <citation type="submission" date="2018-08" db="EMBL/GenBank/DDBJ databases">
        <title>Genome and evolution of the arbuscular mycorrhizal fungus Diversispora epigaea (formerly Glomus versiforme) and its bacterial endosymbionts.</title>
        <authorList>
            <person name="Sun X."/>
            <person name="Fei Z."/>
            <person name="Harrison M."/>
        </authorList>
    </citation>
    <scope>NUCLEOTIDE SEQUENCE [LARGE SCALE GENOMIC DNA]</scope>
    <source>
        <strain evidence="2 3">IT104</strain>
    </source>
</reference>
<keyword evidence="3" id="KW-1185">Reference proteome</keyword>